<dbReference type="NCBIfam" id="NF047322">
    <property type="entry name" value="HK_morpho_MacS"/>
    <property type="match status" value="1"/>
</dbReference>
<feature type="transmembrane region" description="Helical" evidence="4">
    <location>
        <begin position="93"/>
        <end position="113"/>
    </location>
</feature>
<feature type="transmembrane region" description="Helical" evidence="4">
    <location>
        <begin position="120"/>
        <end position="137"/>
    </location>
</feature>
<sequence>MGPGHVEIEGSFWRAIAVYRFASLGYAALLLAGAGGYLRPIAGWLVLGVMTLWTVATTIAYATARSRTLLALDVLVTLGCMLASPYVQGPEAGPAGVMPITATWIGGPVLAWAVYGGRRAGAVAAVVLSIGDLWLRGLDRFDLSAPVNGAVLLILAGTVLGHVARLTEQAQKRLQRAVEMEAAGRERERLARGIHDSVLQVLALVQRRGLEIGGEAAELGRLAGEQEAALREMIRSGPVMAGRDGTGFVDLGAELRRYTTGTVTVSAPATPLPLPADQAREVVAAVGAALDNVRRHCGPEARAWVLAENDGASMTLTVRDEGPGIPGGRLAEAEAEGRLGIAQSIRGRIAALGGTVGLTSVPGQGTEVEMVIPAPARPPGEGKARTP</sequence>
<dbReference type="InterPro" id="IPR050482">
    <property type="entry name" value="Sensor_HK_TwoCompSys"/>
</dbReference>
<reference evidence="7" key="1">
    <citation type="journal article" date="2014" name="Int. J. Syst. Evol. Microbiol.">
        <title>Complete genome sequence of Corynebacterium casei LMG S-19264T (=DSM 44701T), isolated from a smear-ripened cheese.</title>
        <authorList>
            <consortium name="US DOE Joint Genome Institute (JGI-PGF)"/>
            <person name="Walter F."/>
            <person name="Albersmeier A."/>
            <person name="Kalinowski J."/>
            <person name="Ruckert C."/>
        </authorList>
    </citation>
    <scope>NUCLEOTIDE SEQUENCE</scope>
    <source>
        <strain evidence="7">JCM 13064</strain>
    </source>
</reference>
<name>A0A917R060_9ACTN</name>
<dbReference type="InterPro" id="IPR045975">
    <property type="entry name" value="DUF5931"/>
</dbReference>
<dbReference type="PANTHER" id="PTHR24421:SF61">
    <property type="entry name" value="OXYGEN SENSOR HISTIDINE KINASE NREB"/>
    <property type="match status" value="1"/>
</dbReference>
<dbReference type="EMBL" id="BMNT01000012">
    <property type="protein sequence ID" value="GGK81470.1"/>
    <property type="molecule type" value="Genomic_DNA"/>
</dbReference>
<evidence type="ECO:0000256" key="3">
    <source>
        <dbReference type="ARBA" id="ARBA00023012"/>
    </source>
</evidence>
<keyword evidence="4" id="KW-0812">Transmembrane</keyword>
<evidence type="ECO:0000313" key="8">
    <source>
        <dbReference type="Proteomes" id="UP000645217"/>
    </source>
</evidence>
<keyword evidence="4" id="KW-1133">Transmembrane helix</keyword>
<feature type="transmembrane region" description="Helical" evidence="4">
    <location>
        <begin position="143"/>
        <end position="164"/>
    </location>
</feature>
<reference evidence="7" key="2">
    <citation type="submission" date="2020-09" db="EMBL/GenBank/DDBJ databases">
        <authorList>
            <person name="Sun Q."/>
            <person name="Ohkuma M."/>
        </authorList>
    </citation>
    <scope>NUCLEOTIDE SEQUENCE</scope>
    <source>
        <strain evidence="7">JCM 13064</strain>
    </source>
</reference>
<dbReference type="Proteomes" id="UP000645217">
    <property type="component" value="Unassembled WGS sequence"/>
</dbReference>
<dbReference type="InterPro" id="IPR003594">
    <property type="entry name" value="HATPase_dom"/>
</dbReference>
<comment type="caution">
    <text evidence="7">The sequence shown here is derived from an EMBL/GenBank/DDBJ whole genome shotgun (WGS) entry which is preliminary data.</text>
</comment>
<keyword evidence="2 7" id="KW-0418">Kinase</keyword>
<feature type="domain" description="Histidine kinase/HSP90-like ATPase" evidence="5">
    <location>
        <begin position="281"/>
        <end position="375"/>
    </location>
</feature>
<evidence type="ECO:0000256" key="2">
    <source>
        <dbReference type="ARBA" id="ARBA00022777"/>
    </source>
</evidence>
<dbReference type="PANTHER" id="PTHR24421">
    <property type="entry name" value="NITRATE/NITRITE SENSOR PROTEIN NARX-RELATED"/>
    <property type="match status" value="1"/>
</dbReference>
<dbReference type="GO" id="GO:0000160">
    <property type="term" value="P:phosphorelay signal transduction system"/>
    <property type="evidence" value="ECO:0007669"/>
    <property type="project" value="UniProtKB-KW"/>
</dbReference>
<evidence type="ECO:0000256" key="1">
    <source>
        <dbReference type="ARBA" id="ARBA00022679"/>
    </source>
</evidence>
<dbReference type="Pfam" id="PF02518">
    <property type="entry name" value="HATPase_c"/>
    <property type="match status" value="1"/>
</dbReference>
<gene>
    <name evidence="7" type="ORF">GCM10007964_25150</name>
</gene>
<feature type="transmembrane region" description="Helical" evidence="4">
    <location>
        <begin position="12"/>
        <end position="35"/>
    </location>
</feature>
<dbReference type="SUPFAM" id="SSF55874">
    <property type="entry name" value="ATPase domain of HSP90 chaperone/DNA topoisomerase II/histidine kinase"/>
    <property type="match status" value="1"/>
</dbReference>
<keyword evidence="4" id="KW-0472">Membrane</keyword>
<dbReference type="Pfam" id="PF19354">
    <property type="entry name" value="DUF5931"/>
    <property type="match status" value="1"/>
</dbReference>
<evidence type="ECO:0000259" key="5">
    <source>
        <dbReference type="Pfam" id="PF02518"/>
    </source>
</evidence>
<keyword evidence="1" id="KW-0808">Transferase</keyword>
<feature type="transmembrane region" description="Helical" evidence="4">
    <location>
        <begin position="41"/>
        <end position="62"/>
    </location>
</feature>
<evidence type="ECO:0000256" key="4">
    <source>
        <dbReference type="SAM" id="Phobius"/>
    </source>
</evidence>
<accession>A0A917R060</accession>
<dbReference type="Gene3D" id="3.30.565.10">
    <property type="entry name" value="Histidine kinase-like ATPase, C-terminal domain"/>
    <property type="match status" value="1"/>
</dbReference>
<protein>
    <submittedName>
        <fullName evidence="7">Histidine kinase</fullName>
    </submittedName>
</protein>
<dbReference type="RefSeq" id="WP_189163164.1">
    <property type="nucleotide sequence ID" value="NZ_BOOT01000047.1"/>
</dbReference>
<evidence type="ECO:0000259" key="6">
    <source>
        <dbReference type="Pfam" id="PF19354"/>
    </source>
</evidence>
<organism evidence="7 8">
    <name type="scientific">Sphaerisporangium melleum</name>
    <dbReference type="NCBI Taxonomy" id="321316"/>
    <lineage>
        <taxon>Bacteria</taxon>
        <taxon>Bacillati</taxon>
        <taxon>Actinomycetota</taxon>
        <taxon>Actinomycetes</taxon>
        <taxon>Streptosporangiales</taxon>
        <taxon>Streptosporangiaceae</taxon>
        <taxon>Sphaerisporangium</taxon>
    </lineage>
</organism>
<dbReference type="GO" id="GO:0016301">
    <property type="term" value="F:kinase activity"/>
    <property type="evidence" value="ECO:0007669"/>
    <property type="project" value="UniProtKB-KW"/>
</dbReference>
<proteinExistence type="predicted"/>
<evidence type="ECO:0000313" key="7">
    <source>
        <dbReference type="EMBL" id="GGK81470.1"/>
    </source>
</evidence>
<keyword evidence="8" id="KW-1185">Reference proteome</keyword>
<keyword evidence="3" id="KW-0902">Two-component regulatory system</keyword>
<dbReference type="InterPro" id="IPR036890">
    <property type="entry name" value="HATPase_C_sf"/>
</dbReference>
<dbReference type="AlphaFoldDB" id="A0A917R060"/>
<feature type="domain" description="DUF5931" evidence="6">
    <location>
        <begin position="6"/>
        <end position="169"/>
    </location>
</feature>